<sequence length="86" mass="9676">MRAHLDREKSAAMFMGELGQALLIVSYRFLAKDVSVLVSDANMMFFIAEVDADYRSVLFSFHRRTRSQTAGAASNLLIPSTFENKL</sequence>
<evidence type="ECO:0000313" key="2">
    <source>
        <dbReference type="Proteomes" id="UP001324993"/>
    </source>
</evidence>
<reference evidence="1 2" key="1">
    <citation type="submission" date="2023-11" db="EMBL/GenBank/DDBJ databases">
        <title>Coraliomargarita sp. nov., isolated from marine algae.</title>
        <authorList>
            <person name="Lee J.K."/>
            <person name="Baek J.H."/>
            <person name="Kim J.M."/>
            <person name="Choi D.G."/>
            <person name="Jeon C.O."/>
        </authorList>
    </citation>
    <scope>NUCLEOTIDE SEQUENCE [LARGE SCALE GENOMIC DNA]</scope>
    <source>
        <strain evidence="1 2">J2-16</strain>
    </source>
</reference>
<evidence type="ECO:0000313" key="1">
    <source>
        <dbReference type="EMBL" id="WPJ98240.1"/>
    </source>
</evidence>
<keyword evidence="2" id="KW-1185">Reference proteome</keyword>
<name>A0ABZ0RTU5_9BACT</name>
<dbReference type="Proteomes" id="UP001324993">
    <property type="component" value="Chromosome"/>
</dbReference>
<proteinExistence type="predicted"/>
<accession>A0ABZ0RTU5</accession>
<gene>
    <name evidence="1" type="ORF">SH580_20385</name>
</gene>
<organism evidence="1 2">
    <name type="scientific">Coraliomargarita algicola</name>
    <dbReference type="NCBI Taxonomy" id="3092156"/>
    <lineage>
        <taxon>Bacteria</taxon>
        <taxon>Pseudomonadati</taxon>
        <taxon>Verrucomicrobiota</taxon>
        <taxon>Opitutia</taxon>
        <taxon>Puniceicoccales</taxon>
        <taxon>Coraliomargaritaceae</taxon>
        <taxon>Coraliomargarita</taxon>
    </lineage>
</organism>
<protein>
    <submittedName>
        <fullName evidence="1">Uncharacterized protein</fullName>
    </submittedName>
</protein>
<dbReference type="RefSeq" id="WP_319835041.1">
    <property type="nucleotide sequence ID" value="NZ_CP138858.1"/>
</dbReference>
<dbReference type="EMBL" id="CP138858">
    <property type="protein sequence ID" value="WPJ98240.1"/>
    <property type="molecule type" value="Genomic_DNA"/>
</dbReference>